<accession>A0ABN7ZDU4</accession>
<gene>
    <name evidence="1" type="ORF">LMG32289_05519</name>
</gene>
<dbReference type="RefSeq" id="WP_223994162.1">
    <property type="nucleotide sequence ID" value="NZ_CAJZAG010000012.1"/>
</dbReference>
<keyword evidence="2" id="KW-1185">Reference proteome</keyword>
<name>A0ABN7ZDU4_9BURK</name>
<protein>
    <submittedName>
        <fullName evidence="1">Uncharacterized protein</fullName>
    </submittedName>
</protein>
<sequence length="229" mass="25459">MMTMPQRPRGGTTRPPIELGASGAHLRLYPGTDLWVDVPRAVALHLFALVCRANVAKGRSWDRFWRALTQIERSMTVLFVQANGQWEVAFPPEAMLGTTIWLSGLAEDFRAVAAGRCRPPLATDVEQEFETLYAVYVRATVSPDRLQAAWAAQFPKIHALLDRTGVLQILMTDGRCYAQAQVEAIVERVLLEGGEQAVQQIEGWTHGQRCRNDARVFAACAQRLAGTEE</sequence>
<dbReference type="EMBL" id="CAJZAG010000012">
    <property type="protein sequence ID" value="CAG9184127.1"/>
    <property type="molecule type" value="Genomic_DNA"/>
</dbReference>
<reference evidence="1 2" key="1">
    <citation type="submission" date="2021-08" db="EMBL/GenBank/DDBJ databases">
        <authorList>
            <person name="Peeters C."/>
        </authorList>
    </citation>
    <scope>NUCLEOTIDE SEQUENCE [LARGE SCALE GENOMIC DNA]</scope>
    <source>
        <strain evidence="1 2">LMG 32289</strain>
    </source>
</reference>
<proteinExistence type="predicted"/>
<evidence type="ECO:0000313" key="2">
    <source>
        <dbReference type="Proteomes" id="UP000706525"/>
    </source>
</evidence>
<comment type="caution">
    <text evidence="1">The sequence shown here is derived from an EMBL/GenBank/DDBJ whole genome shotgun (WGS) entry which is preliminary data.</text>
</comment>
<evidence type="ECO:0000313" key="1">
    <source>
        <dbReference type="EMBL" id="CAG9184127.1"/>
    </source>
</evidence>
<organism evidence="1 2">
    <name type="scientific">Cupriavidus pampae</name>
    <dbReference type="NCBI Taxonomy" id="659251"/>
    <lineage>
        <taxon>Bacteria</taxon>
        <taxon>Pseudomonadati</taxon>
        <taxon>Pseudomonadota</taxon>
        <taxon>Betaproteobacteria</taxon>
        <taxon>Burkholderiales</taxon>
        <taxon>Burkholderiaceae</taxon>
        <taxon>Cupriavidus</taxon>
    </lineage>
</organism>
<dbReference type="Proteomes" id="UP000706525">
    <property type="component" value="Unassembled WGS sequence"/>
</dbReference>